<dbReference type="AlphaFoldDB" id="A0A059CS07"/>
<dbReference type="EMBL" id="KK198755">
    <property type="protein sequence ID" value="KCW80936.1"/>
    <property type="molecule type" value="Genomic_DNA"/>
</dbReference>
<reference evidence="1" key="1">
    <citation type="submission" date="2013-07" db="EMBL/GenBank/DDBJ databases">
        <title>The genome of Eucalyptus grandis.</title>
        <authorList>
            <person name="Schmutz J."/>
            <person name="Hayes R."/>
            <person name="Myburg A."/>
            <person name="Tuskan G."/>
            <person name="Grattapaglia D."/>
            <person name="Rokhsar D.S."/>
        </authorList>
    </citation>
    <scope>NUCLEOTIDE SEQUENCE</scope>
    <source>
        <tissue evidence="1">Leaf extractions</tissue>
    </source>
</reference>
<protein>
    <submittedName>
        <fullName evidence="1">Uncharacterized protein</fullName>
    </submittedName>
</protein>
<accession>A0A059CS07</accession>
<dbReference type="Gramene" id="KCW80936">
    <property type="protein sequence ID" value="KCW80936"/>
    <property type="gene ID" value="EUGRSUZ_C02295"/>
</dbReference>
<gene>
    <name evidence="1" type="ORF">EUGRSUZ_C02295</name>
</gene>
<organism evidence="1">
    <name type="scientific">Eucalyptus grandis</name>
    <name type="common">Flooded gum</name>
    <dbReference type="NCBI Taxonomy" id="71139"/>
    <lineage>
        <taxon>Eukaryota</taxon>
        <taxon>Viridiplantae</taxon>
        <taxon>Streptophyta</taxon>
        <taxon>Embryophyta</taxon>
        <taxon>Tracheophyta</taxon>
        <taxon>Spermatophyta</taxon>
        <taxon>Magnoliopsida</taxon>
        <taxon>eudicotyledons</taxon>
        <taxon>Gunneridae</taxon>
        <taxon>Pentapetalae</taxon>
        <taxon>rosids</taxon>
        <taxon>malvids</taxon>
        <taxon>Myrtales</taxon>
        <taxon>Myrtaceae</taxon>
        <taxon>Myrtoideae</taxon>
        <taxon>Eucalypteae</taxon>
        <taxon>Eucalyptus</taxon>
    </lineage>
</organism>
<sequence>MAKPKAGAEGRGDSIISRGRDAIVAREATLLTLPGHGSAVTGVRLLGASGRDYLVTTKGRSVEWARSQIWPTRLLFSLGPNSQAQVELS</sequence>
<evidence type="ECO:0000313" key="1">
    <source>
        <dbReference type="EMBL" id="KCW80936.1"/>
    </source>
</evidence>
<name>A0A059CS07_EUCGR</name>
<dbReference type="InParanoid" id="A0A059CS07"/>
<proteinExistence type="predicted"/>